<dbReference type="GO" id="GO:0005524">
    <property type="term" value="F:ATP binding"/>
    <property type="evidence" value="ECO:0007669"/>
    <property type="project" value="UniProtKB-KW"/>
</dbReference>
<dbReference type="PANTHER" id="PTHR10682">
    <property type="entry name" value="POLY A POLYMERASE"/>
    <property type="match status" value="1"/>
</dbReference>
<feature type="domain" description="Poly(A) polymerase central" evidence="14">
    <location>
        <begin position="239"/>
        <end position="377"/>
    </location>
</feature>
<dbReference type="CDD" id="cd05402">
    <property type="entry name" value="NT_PAP_TUTase"/>
    <property type="match status" value="1"/>
</dbReference>
<evidence type="ECO:0000256" key="2">
    <source>
        <dbReference type="ARBA" id="ARBA00001946"/>
    </source>
</evidence>
<evidence type="ECO:0000256" key="6">
    <source>
        <dbReference type="ARBA" id="ARBA00022664"/>
    </source>
</evidence>
<keyword evidence="9" id="KW-0547">Nucleotide-binding</keyword>
<dbReference type="EMBL" id="HBEZ01006533">
    <property type="protein sequence ID" value="CAD8626031.1"/>
    <property type="molecule type" value="Transcribed_RNA"/>
</dbReference>
<keyword evidence="6" id="KW-0507">mRNA processing</keyword>
<evidence type="ECO:0000313" key="16">
    <source>
        <dbReference type="EMBL" id="CAD8626031.1"/>
    </source>
</evidence>
<evidence type="ECO:0000256" key="4">
    <source>
        <dbReference type="ARBA" id="ARBA00010912"/>
    </source>
</evidence>
<dbReference type="Pfam" id="PF04928">
    <property type="entry name" value="PAP_central"/>
    <property type="match status" value="1"/>
</dbReference>
<dbReference type="InterPro" id="IPR011068">
    <property type="entry name" value="NuclTrfase_I-like_C"/>
</dbReference>
<evidence type="ECO:0000259" key="15">
    <source>
        <dbReference type="Pfam" id="PF20750"/>
    </source>
</evidence>
<dbReference type="GO" id="GO:1990817">
    <property type="term" value="F:poly(A) RNA polymerase activity"/>
    <property type="evidence" value="ECO:0007669"/>
    <property type="project" value="UniProtKB-EC"/>
</dbReference>
<feature type="compositionally biased region" description="Basic and acidic residues" evidence="13">
    <location>
        <begin position="567"/>
        <end position="582"/>
    </location>
</feature>
<protein>
    <recommendedName>
        <fullName evidence="5">polynucleotide adenylyltransferase</fullName>
        <ecNumber evidence="5">2.7.7.19</ecNumber>
    </recommendedName>
</protein>
<comment type="cofactor">
    <cofactor evidence="2">
        <name>Mg(2+)</name>
        <dbReference type="ChEBI" id="CHEBI:18420"/>
    </cofactor>
</comment>
<proteinExistence type="inferred from homology"/>
<evidence type="ECO:0000256" key="9">
    <source>
        <dbReference type="ARBA" id="ARBA00022741"/>
    </source>
</evidence>
<evidence type="ECO:0000256" key="10">
    <source>
        <dbReference type="ARBA" id="ARBA00022840"/>
    </source>
</evidence>
<evidence type="ECO:0000259" key="14">
    <source>
        <dbReference type="Pfam" id="PF04928"/>
    </source>
</evidence>
<dbReference type="GO" id="GO:0046872">
    <property type="term" value="F:metal ion binding"/>
    <property type="evidence" value="ECO:0007669"/>
    <property type="project" value="UniProtKB-KW"/>
</dbReference>
<evidence type="ECO:0000256" key="3">
    <source>
        <dbReference type="ARBA" id="ARBA00004123"/>
    </source>
</evidence>
<evidence type="ECO:0000256" key="13">
    <source>
        <dbReference type="SAM" id="MobiDB-lite"/>
    </source>
</evidence>
<dbReference type="AlphaFoldDB" id="A0A7S0M0Z1"/>
<evidence type="ECO:0000256" key="1">
    <source>
        <dbReference type="ARBA" id="ARBA00001936"/>
    </source>
</evidence>
<dbReference type="SUPFAM" id="SSF81301">
    <property type="entry name" value="Nucleotidyltransferase"/>
    <property type="match status" value="1"/>
</dbReference>
<dbReference type="InterPro" id="IPR043519">
    <property type="entry name" value="NT_sf"/>
</dbReference>
<comment type="cofactor">
    <cofactor evidence="1">
        <name>Mn(2+)</name>
        <dbReference type="ChEBI" id="CHEBI:29035"/>
    </cofactor>
</comment>
<sequence length="591" mass="65831">MIKEGGDAAPGSESFDDDNNNIWPGVGEIQFRPFVSNGTEKEPLSLNTPDPADEIHNARLISELIKQGGFELKDRNQLREKILIELRELLSAWAVEYIRRKRSETVSAAAACQIIPFGSFCLGVHTAESDIDVLCVTPKHISRNDFFSEIPQLLAGCEKVDRSTLLSVPDAFVPVIKFQYSGIDIDLSVARLAYSLLPENFSVADDEHLVELTDPKDVTCLNGPRVTIEILRRVPDVKQFRTLLRSVKLWARRHGIYSNMVGFPGGVAWAIMAAHVCQLYPKMNAWMLLEKFFFCYKAWAFSNPIQIAPLEDCRLPPHSHFQAYAHMAEWDPAKLAAVNRRPMSVITPTYPAANATYNSSKSTVAIIKQEVDSSFALIIKGSEGIGALFEQVKFFRLYKNFLEVQLIGYPAVMKSFCTYINSQLRKFIERLHYFSECGGPGSNFLELAHPCTDYFSPAAQDRPREWGEGQERGFFFIGLKFNDEVVKKMREEKKQVNLTAPTQDFLGGLDHFDGAEISIKVVKKKDIPEWARALANDSGRAAVKRSASAAEGDAGAGDADGSGKAAADGKRRLSGKRCDEYASRPQGLADE</sequence>
<gene>
    <name evidence="16" type="ORF">CCUR1050_LOCUS3709</name>
</gene>
<keyword evidence="11" id="KW-0460">Magnesium</keyword>
<reference evidence="16" key="1">
    <citation type="submission" date="2021-01" db="EMBL/GenBank/DDBJ databases">
        <authorList>
            <person name="Corre E."/>
            <person name="Pelletier E."/>
            <person name="Niang G."/>
            <person name="Scheremetjew M."/>
            <person name="Finn R."/>
            <person name="Kale V."/>
            <person name="Holt S."/>
            <person name="Cochrane G."/>
            <person name="Meng A."/>
            <person name="Brown T."/>
            <person name="Cohen L."/>
        </authorList>
    </citation>
    <scope>NUCLEOTIDE SEQUENCE</scope>
    <source>
        <strain evidence="16">CCAP979/52</strain>
    </source>
</reference>
<keyword evidence="10" id="KW-0067">ATP-binding</keyword>
<organism evidence="16">
    <name type="scientific">Cryptomonas curvata</name>
    <dbReference type="NCBI Taxonomy" id="233186"/>
    <lineage>
        <taxon>Eukaryota</taxon>
        <taxon>Cryptophyceae</taxon>
        <taxon>Cryptomonadales</taxon>
        <taxon>Cryptomonadaceae</taxon>
        <taxon>Cryptomonas</taxon>
    </lineage>
</organism>
<dbReference type="Gene3D" id="3.30.460.10">
    <property type="entry name" value="Beta Polymerase, domain 2"/>
    <property type="match status" value="1"/>
</dbReference>
<name>A0A7S0M0Z1_9CRYP</name>
<comment type="similarity">
    <text evidence="4">Belongs to the poly(A) polymerase family.</text>
</comment>
<evidence type="ECO:0000256" key="7">
    <source>
        <dbReference type="ARBA" id="ARBA00022679"/>
    </source>
</evidence>
<evidence type="ECO:0000256" key="11">
    <source>
        <dbReference type="ARBA" id="ARBA00022842"/>
    </source>
</evidence>
<evidence type="ECO:0000256" key="8">
    <source>
        <dbReference type="ARBA" id="ARBA00022723"/>
    </source>
</evidence>
<keyword evidence="12" id="KW-0539">Nucleus</keyword>
<keyword evidence="7" id="KW-0808">Transferase</keyword>
<keyword evidence="8" id="KW-0479">Metal-binding</keyword>
<dbReference type="Gene3D" id="3.30.70.590">
    <property type="entry name" value="Poly(A) polymerase predicted RNA binding domain"/>
    <property type="match status" value="1"/>
</dbReference>
<dbReference type="GO" id="GO:0031123">
    <property type="term" value="P:RNA 3'-end processing"/>
    <property type="evidence" value="ECO:0007669"/>
    <property type="project" value="InterPro"/>
</dbReference>
<dbReference type="Pfam" id="PF20750">
    <property type="entry name" value="PAP_NTPase"/>
    <property type="match status" value="1"/>
</dbReference>
<dbReference type="GO" id="GO:0006397">
    <property type="term" value="P:mRNA processing"/>
    <property type="evidence" value="ECO:0007669"/>
    <property type="project" value="UniProtKB-KW"/>
</dbReference>
<comment type="subcellular location">
    <subcellularLocation>
        <location evidence="3">Nucleus</location>
    </subcellularLocation>
</comment>
<feature type="region of interest" description="Disordered" evidence="13">
    <location>
        <begin position="541"/>
        <end position="591"/>
    </location>
</feature>
<evidence type="ECO:0000256" key="12">
    <source>
        <dbReference type="ARBA" id="ARBA00023242"/>
    </source>
</evidence>
<dbReference type="SUPFAM" id="SSF55003">
    <property type="entry name" value="PAP/Archaeal CCA-adding enzyme, C-terminal domain"/>
    <property type="match status" value="1"/>
</dbReference>
<dbReference type="Gene3D" id="1.10.1410.10">
    <property type="match status" value="1"/>
</dbReference>
<dbReference type="GO" id="GO:0005634">
    <property type="term" value="C:nucleus"/>
    <property type="evidence" value="ECO:0007669"/>
    <property type="project" value="UniProtKB-SubCell"/>
</dbReference>
<dbReference type="EC" id="2.7.7.19" evidence="5"/>
<dbReference type="PANTHER" id="PTHR10682:SF10">
    <property type="entry name" value="POLYNUCLEOTIDE ADENYLYLTRANSFERASE"/>
    <property type="match status" value="1"/>
</dbReference>
<dbReference type="SUPFAM" id="SSF81631">
    <property type="entry name" value="PAP/OAS1 substrate-binding domain"/>
    <property type="match status" value="1"/>
</dbReference>
<dbReference type="InterPro" id="IPR007012">
    <property type="entry name" value="PolA_pol_cen_dom"/>
</dbReference>
<dbReference type="InterPro" id="IPR048840">
    <property type="entry name" value="PolA_pol_NTPase"/>
</dbReference>
<dbReference type="GO" id="GO:0003723">
    <property type="term" value="F:RNA binding"/>
    <property type="evidence" value="ECO:0007669"/>
    <property type="project" value="InterPro"/>
</dbReference>
<feature type="domain" description="Poly(A) polymerase nucleotidyltransferase" evidence="15">
    <location>
        <begin position="42"/>
        <end position="234"/>
    </location>
</feature>
<evidence type="ECO:0000256" key="5">
    <source>
        <dbReference type="ARBA" id="ARBA00012388"/>
    </source>
</evidence>
<accession>A0A7S0M0Z1</accession>